<accession>A0A540LL07</accession>
<evidence type="ECO:0000256" key="13">
    <source>
        <dbReference type="ARBA" id="ARBA00024209"/>
    </source>
</evidence>
<dbReference type="EC" id="2.3.2.27" evidence="4"/>
<comment type="caution">
    <text evidence="15">The sequence shown here is derived from an EMBL/GenBank/DDBJ whole genome shotgun (WGS) entry which is preliminary data.</text>
</comment>
<evidence type="ECO:0000256" key="7">
    <source>
        <dbReference type="ARBA" id="ARBA00022723"/>
    </source>
</evidence>
<evidence type="ECO:0000313" key="16">
    <source>
        <dbReference type="Proteomes" id="UP000315295"/>
    </source>
</evidence>
<dbReference type="EMBL" id="VIEB01000550">
    <property type="protein sequence ID" value="TQD87019.1"/>
    <property type="molecule type" value="Genomic_DNA"/>
</dbReference>
<dbReference type="GO" id="GO:0008270">
    <property type="term" value="F:zinc ion binding"/>
    <property type="evidence" value="ECO:0007669"/>
    <property type="project" value="UniProtKB-KW"/>
</dbReference>
<comment type="pathway">
    <text evidence="3">Protein modification; protein ubiquitination.</text>
</comment>
<keyword evidence="8" id="KW-0863">Zinc-finger</keyword>
<evidence type="ECO:0000256" key="14">
    <source>
        <dbReference type="SAM" id="SignalP"/>
    </source>
</evidence>
<evidence type="ECO:0000256" key="6">
    <source>
        <dbReference type="ARBA" id="ARBA00022692"/>
    </source>
</evidence>
<keyword evidence="14" id="KW-0732">Signal</keyword>
<comment type="similarity">
    <text evidence="13">Belongs to the RING-type zinc finger family. ATL subfamily.</text>
</comment>
<feature type="signal peptide" evidence="14">
    <location>
        <begin position="1"/>
        <end position="21"/>
    </location>
</feature>
<evidence type="ECO:0000256" key="1">
    <source>
        <dbReference type="ARBA" id="ARBA00000900"/>
    </source>
</evidence>
<protein>
    <recommendedName>
        <fullName evidence="4">RING-type E3 ubiquitin transferase</fullName>
        <ecNumber evidence="4">2.3.2.27</ecNumber>
    </recommendedName>
</protein>
<feature type="chain" id="PRO_5022180777" description="RING-type E3 ubiquitin transferase" evidence="14">
    <location>
        <begin position="22"/>
        <end position="286"/>
    </location>
</feature>
<dbReference type="PANTHER" id="PTHR46279">
    <property type="entry name" value="RING/U-BOX SUPERFAMILY PROTEIN"/>
    <property type="match status" value="1"/>
</dbReference>
<organism evidence="15 16">
    <name type="scientific">Malus baccata</name>
    <name type="common">Siberian crab apple</name>
    <name type="synonym">Pyrus baccata</name>
    <dbReference type="NCBI Taxonomy" id="106549"/>
    <lineage>
        <taxon>Eukaryota</taxon>
        <taxon>Viridiplantae</taxon>
        <taxon>Streptophyta</taxon>
        <taxon>Embryophyta</taxon>
        <taxon>Tracheophyta</taxon>
        <taxon>Spermatophyta</taxon>
        <taxon>Magnoliopsida</taxon>
        <taxon>eudicotyledons</taxon>
        <taxon>Gunneridae</taxon>
        <taxon>Pentapetalae</taxon>
        <taxon>rosids</taxon>
        <taxon>fabids</taxon>
        <taxon>Rosales</taxon>
        <taxon>Rosaceae</taxon>
        <taxon>Amygdaloideae</taxon>
        <taxon>Maleae</taxon>
        <taxon>Malus</taxon>
    </lineage>
</organism>
<evidence type="ECO:0000256" key="8">
    <source>
        <dbReference type="ARBA" id="ARBA00022771"/>
    </source>
</evidence>
<evidence type="ECO:0000256" key="4">
    <source>
        <dbReference type="ARBA" id="ARBA00012483"/>
    </source>
</evidence>
<keyword evidence="12" id="KW-0472">Membrane</keyword>
<gene>
    <name evidence="15" type="ORF">C1H46_027402</name>
</gene>
<dbReference type="Proteomes" id="UP000315295">
    <property type="component" value="Unassembled WGS sequence"/>
</dbReference>
<keyword evidence="11" id="KW-1133">Transmembrane helix</keyword>
<evidence type="ECO:0000256" key="10">
    <source>
        <dbReference type="ARBA" id="ARBA00022833"/>
    </source>
</evidence>
<evidence type="ECO:0000313" key="15">
    <source>
        <dbReference type="EMBL" id="TQD87019.1"/>
    </source>
</evidence>
<dbReference type="GO" id="GO:0016020">
    <property type="term" value="C:membrane"/>
    <property type="evidence" value="ECO:0007669"/>
    <property type="project" value="UniProtKB-SubCell"/>
</dbReference>
<reference evidence="15 16" key="1">
    <citation type="journal article" date="2019" name="G3 (Bethesda)">
        <title>Sequencing of a Wild Apple (Malus baccata) Genome Unravels the Differences Between Cultivated and Wild Apple Species Regarding Disease Resistance and Cold Tolerance.</title>
        <authorList>
            <person name="Chen X."/>
        </authorList>
    </citation>
    <scope>NUCLEOTIDE SEQUENCE [LARGE SCALE GENOMIC DNA]</scope>
    <source>
        <strain evidence="16">cv. Shandingzi</strain>
        <tissue evidence="15">Leaves</tissue>
    </source>
</reference>
<keyword evidence="5" id="KW-0808">Transferase</keyword>
<evidence type="ECO:0000256" key="12">
    <source>
        <dbReference type="ARBA" id="ARBA00023136"/>
    </source>
</evidence>
<evidence type="ECO:0000256" key="11">
    <source>
        <dbReference type="ARBA" id="ARBA00022989"/>
    </source>
</evidence>
<sequence length="286" mass="31367">MASVALFILSVLAHLVVLHSAEYSKEEPSKHCPGHFCSDMVGNISFPFKSPGDPPECGLFTVDCSEPDRPKVQLKEGGYWHEFQGYLFSPSISIKDRDLAARLEKDSCNDGVFDDLSLPSASPIPEVSLSTPNLTLFKCNTTLDKNSYTQLNDSCENAYHTYYIASADSSLPSPPSPGCATIQVPILPSPPQPITLSSLTAEFSLYVEARKCYQCRERKGECLVEHGNYKCAAREKGDKQVKLKLGLGKIDISAFKYLIGMHTHLGQVLEPKDGNLSFPNPSGLIF</sequence>
<keyword evidence="16" id="KW-1185">Reference proteome</keyword>
<comment type="catalytic activity">
    <reaction evidence="1">
        <text>S-ubiquitinyl-[E2 ubiquitin-conjugating enzyme]-L-cysteine + [acceptor protein]-L-lysine = [E2 ubiquitin-conjugating enzyme]-L-cysteine + N(6)-ubiquitinyl-[acceptor protein]-L-lysine.</text>
        <dbReference type="EC" id="2.3.2.27"/>
    </reaction>
</comment>
<evidence type="ECO:0000256" key="3">
    <source>
        <dbReference type="ARBA" id="ARBA00004906"/>
    </source>
</evidence>
<dbReference type="STRING" id="106549.A0A540LL07"/>
<keyword evidence="7" id="KW-0479">Metal-binding</keyword>
<name>A0A540LL07_MALBA</name>
<evidence type="ECO:0000256" key="5">
    <source>
        <dbReference type="ARBA" id="ARBA00022679"/>
    </source>
</evidence>
<keyword evidence="9" id="KW-0833">Ubl conjugation pathway</keyword>
<dbReference type="InterPro" id="IPR046948">
    <property type="entry name" value="ATL20-22-like"/>
</dbReference>
<evidence type="ECO:0000256" key="2">
    <source>
        <dbReference type="ARBA" id="ARBA00004167"/>
    </source>
</evidence>
<proteinExistence type="inferred from homology"/>
<keyword evidence="10" id="KW-0862">Zinc</keyword>
<dbReference type="GO" id="GO:0061630">
    <property type="term" value="F:ubiquitin protein ligase activity"/>
    <property type="evidence" value="ECO:0007669"/>
    <property type="project" value="UniProtKB-EC"/>
</dbReference>
<keyword evidence="6" id="KW-0812">Transmembrane</keyword>
<dbReference type="AlphaFoldDB" id="A0A540LL07"/>
<comment type="subcellular location">
    <subcellularLocation>
        <location evidence="2">Membrane</location>
        <topology evidence="2">Single-pass membrane protein</topology>
    </subcellularLocation>
</comment>
<dbReference type="PANTHER" id="PTHR46279:SF9">
    <property type="entry name" value="OS01G0116300 PROTEIN"/>
    <property type="match status" value="1"/>
</dbReference>
<evidence type="ECO:0000256" key="9">
    <source>
        <dbReference type="ARBA" id="ARBA00022786"/>
    </source>
</evidence>